<proteinExistence type="predicted"/>
<evidence type="ECO:0000313" key="2">
    <source>
        <dbReference type="Proteomes" id="UP000191285"/>
    </source>
</evidence>
<organism evidence="1 2">
    <name type="scientific">Penicillium steckii</name>
    <dbReference type="NCBI Taxonomy" id="303698"/>
    <lineage>
        <taxon>Eukaryota</taxon>
        <taxon>Fungi</taxon>
        <taxon>Dikarya</taxon>
        <taxon>Ascomycota</taxon>
        <taxon>Pezizomycotina</taxon>
        <taxon>Eurotiomycetes</taxon>
        <taxon>Eurotiomycetidae</taxon>
        <taxon>Eurotiales</taxon>
        <taxon>Aspergillaceae</taxon>
        <taxon>Penicillium</taxon>
    </lineage>
</organism>
<keyword evidence="2" id="KW-1185">Reference proteome</keyword>
<accession>A0A1V6STA1</accession>
<protein>
    <submittedName>
        <fullName evidence="1">Uncharacterized protein</fullName>
    </submittedName>
</protein>
<dbReference type="OrthoDB" id="3016366at2759"/>
<sequence>MSMLPNYCQEAATVNSHLDSLLSLTPYGLFIVLWTLDNPPKKDIFHWGLYFHTSPQKGRKYHIVNNVPNNEYIWIPDHGETSGVFKSKNLCVLIQIADLSLEKVNVVDKVIRSMDAELYQYPGITCRLWVMSIVDILSQLGLIKCPNLDDLEVECKTIGNNHHIDVIQMNQPRSVVRSQVCLGDW</sequence>
<dbReference type="Proteomes" id="UP000191285">
    <property type="component" value="Unassembled WGS sequence"/>
</dbReference>
<comment type="caution">
    <text evidence="1">The sequence shown here is derived from an EMBL/GenBank/DDBJ whole genome shotgun (WGS) entry which is preliminary data.</text>
</comment>
<evidence type="ECO:0000313" key="1">
    <source>
        <dbReference type="EMBL" id="OQE17251.1"/>
    </source>
</evidence>
<dbReference type="AlphaFoldDB" id="A0A1V6STA1"/>
<reference evidence="2" key="1">
    <citation type="journal article" date="2017" name="Nat. Microbiol.">
        <title>Global analysis of biosynthetic gene clusters reveals vast potential of secondary metabolite production in Penicillium species.</title>
        <authorList>
            <person name="Nielsen J.C."/>
            <person name="Grijseels S."/>
            <person name="Prigent S."/>
            <person name="Ji B."/>
            <person name="Dainat J."/>
            <person name="Nielsen K.F."/>
            <person name="Frisvad J.C."/>
            <person name="Workman M."/>
            <person name="Nielsen J."/>
        </authorList>
    </citation>
    <scope>NUCLEOTIDE SEQUENCE [LARGE SCALE GENOMIC DNA]</scope>
    <source>
        <strain evidence="2">IBT 24891</strain>
    </source>
</reference>
<name>A0A1V6STA1_9EURO</name>
<gene>
    <name evidence="1" type="ORF">PENSTE_c021G08948</name>
</gene>
<dbReference type="EMBL" id="MLKD01000021">
    <property type="protein sequence ID" value="OQE17251.1"/>
    <property type="molecule type" value="Genomic_DNA"/>
</dbReference>